<name>A0A412B1F8_9FIRM</name>
<sequence>MKKRLKNDIAIFTIGGLSYALIEILWRGYTHWTMIITGGICFVLLFRVFSRITHAKLWQKCAAGAAIITAIEFAAGCIVNLWLQMDVWDYSFLPLNLFGQVCLLYTFLWALLCIPVAYLVQAMGKRFH</sequence>
<accession>A0A412B1F8</accession>
<evidence type="ECO:0008006" key="4">
    <source>
        <dbReference type="Google" id="ProtNLM"/>
    </source>
</evidence>
<reference evidence="2 3" key="1">
    <citation type="submission" date="2018-08" db="EMBL/GenBank/DDBJ databases">
        <title>A genome reference for cultivated species of the human gut microbiota.</title>
        <authorList>
            <person name="Zou Y."/>
            <person name="Xue W."/>
            <person name="Luo G."/>
        </authorList>
    </citation>
    <scope>NUCLEOTIDE SEQUENCE [LARGE SCALE GENOMIC DNA]</scope>
    <source>
        <strain evidence="2 3">AF28-26</strain>
    </source>
</reference>
<evidence type="ECO:0000256" key="1">
    <source>
        <dbReference type="SAM" id="Phobius"/>
    </source>
</evidence>
<feature type="transmembrane region" description="Helical" evidence="1">
    <location>
        <begin position="9"/>
        <end position="26"/>
    </location>
</feature>
<dbReference type="EMBL" id="QRTC01000001">
    <property type="protein sequence ID" value="RGQ44837.1"/>
    <property type="molecule type" value="Genomic_DNA"/>
</dbReference>
<keyword evidence="1" id="KW-0472">Membrane</keyword>
<keyword evidence="1" id="KW-0812">Transmembrane</keyword>
<dbReference type="InterPro" id="IPR010540">
    <property type="entry name" value="CmpB_TMEM229"/>
</dbReference>
<evidence type="ECO:0000313" key="2">
    <source>
        <dbReference type="EMBL" id="RGQ44837.1"/>
    </source>
</evidence>
<gene>
    <name evidence="2" type="ORF">DWY99_00715</name>
</gene>
<dbReference type="AlphaFoldDB" id="A0A412B1F8"/>
<proteinExistence type="predicted"/>
<protein>
    <recommendedName>
        <fullName evidence="4">ABC-transporter type IV</fullName>
    </recommendedName>
</protein>
<feature type="transmembrane region" description="Helical" evidence="1">
    <location>
        <begin position="32"/>
        <end position="49"/>
    </location>
</feature>
<comment type="caution">
    <text evidence="2">The sequence shown here is derived from an EMBL/GenBank/DDBJ whole genome shotgun (WGS) entry which is preliminary data.</text>
</comment>
<organism evidence="2 3">
    <name type="scientific">[Clostridium] leptum</name>
    <dbReference type="NCBI Taxonomy" id="1535"/>
    <lineage>
        <taxon>Bacteria</taxon>
        <taxon>Bacillati</taxon>
        <taxon>Bacillota</taxon>
        <taxon>Clostridia</taxon>
        <taxon>Eubacteriales</taxon>
        <taxon>Oscillospiraceae</taxon>
        <taxon>Oscillospiraceae incertae sedis</taxon>
    </lineage>
</organism>
<evidence type="ECO:0000313" key="3">
    <source>
        <dbReference type="Proteomes" id="UP000284751"/>
    </source>
</evidence>
<keyword evidence="1" id="KW-1133">Transmembrane helix</keyword>
<dbReference type="Pfam" id="PF06541">
    <property type="entry name" value="ABC_trans_CmpB"/>
    <property type="match status" value="1"/>
</dbReference>
<feature type="transmembrane region" description="Helical" evidence="1">
    <location>
        <begin position="97"/>
        <end position="120"/>
    </location>
</feature>
<dbReference type="Proteomes" id="UP000284751">
    <property type="component" value="Unassembled WGS sequence"/>
</dbReference>
<feature type="transmembrane region" description="Helical" evidence="1">
    <location>
        <begin position="61"/>
        <end position="85"/>
    </location>
</feature>